<keyword evidence="4" id="KW-1185">Reference proteome</keyword>
<protein>
    <recommendedName>
        <fullName evidence="5">DUF485 domain-containing protein</fullName>
    </recommendedName>
</protein>
<evidence type="ECO:0008006" key="5">
    <source>
        <dbReference type="Google" id="ProtNLM"/>
    </source>
</evidence>
<keyword evidence="2" id="KW-0472">Membrane</keyword>
<reference evidence="3 4" key="1">
    <citation type="submission" date="2024-09" db="EMBL/GenBank/DDBJ databases">
        <authorList>
            <person name="Sun Q."/>
            <person name="Mori K."/>
        </authorList>
    </citation>
    <scope>NUCLEOTIDE SEQUENCE [LARGE SCALE GENOMIC DNA]</scope>
    <source>
        <strain evidence="3 4">JCM 12763</strain>
    </source>
</reference>
<name>A0ABV5V5L0_9MICO</name>
<accession>A0ABV5V5L0</accession>
<proteinExistence type="predicted"/>
<gene>
    <name evidence="3" type="ORF">ACFFN0_13695</name>
</gene>
<feature type="transmembrane region" description="Helical" evidence="2">
    <location>
        <begin position="99"/>
        <end position="121"/>
    </location>
</feature>
<evidence type="ECO:0000256" key="2">
    <source>
        <dbReference type="SAM" id="Phobius"/>
    </source>
</evidence>
<dbReference type="RefSeq" id="WP_141337986.1">
    <property type="nucleotide sequence ID" value="NZ_JBHMAX010000024.1"/>
</dbReference>
<evidence type="ECO:0000256" key="1">
    <source>
        <dbReference type="SAM" id="MobiDB-lite"/>
    </source>
</evidence>
<keyword evidence="2" id="KW-0812">Transmembrane</keyword>
<evidence type="ECO:0000313" key="3">
    <source>
        <dbReference type="EMBL" id="MFB9733098.1"/>
    </source>
</evidence>
<comment type="caution">
    <text evidence="3">The sequence shown here is derived from an EMBL/GenBank/DDBJ whole genome shotgun (WGS) entry which is preliminary data.</text>
</comment>
<dbReference type="EMBL" id="JBHMAX010000024">
    <property type="protein sequence ID" value="MFB9733098.1"/>
    <property type="molecule type" value="Genomic_DNA"/>
</dbReference>
<organism evidence="3 4">
    <name type="scientific">Ornithinimicrobium kibberense</name>
    <dbReference type="NCBI Taxonomy" id="282060"/>
    <lineage>
        <taxon>Bacteria</taxon>
        <taxon>Bacillati</taxon>
        <taxon>Actinomycetota</taxon>
        <taxon>Actinomycetes</taxon>
        <taxon>Micrococcales</taxon>
        <taxon>Ornithinimicrobiaceae</taxon>
        <taxon>Ornithinimicrobium</taxon>
    </lineage>
</organism>
<feature type="compositionally biased region" description="Pro residues" evidence="1">
    <location>
        <begin position="1"/>
        <end position="12"/>
    </location>
</feature>
<feature type="transmembrane region" description="Helical" evidence="2">
    <location>
        <begin position="65"/>
        <end position="87"/>
    </location>
</feature>
<feature type="region of interest" description="Disordered" evidence="1">
    <location>
        <begin position="1"/>
        <end position="41"/>
    </location>
</feature>
<sequence>MPTPSSPPPDGPGAPARRHTSRVRVTSSRRGAPPVRQRTPATDLVEQTEVGELYLQGLLRAQLRLALTVLGVFAAALLAVPVLVTLVPATGAVSLAGVPLVWVLLGVLVYPAMVALAAWYAHQAGRLETRFSDVVGRDA</sequence>
<keyword evidence="2" id="KW-1133">Transmembrane helix</keyword>
<dbReference type="Proteomes" id="UP001589613">
    <property type="component" value="Unassembled WGS sequence"/>
</dbReference>
<evidence type="ECO:0000313" key="4">
    <source>
        <dbReference type="Proteomes" id="UP001589613"/>
    </source>
</evidence>